<keyword evidence="1" id="KW-0732">Signal</keyword>
<feature type="domain" description="Metallo-beta-lactamase" evidence="2">
    <location>
        <begin position="58"/>
        <end position="230"/>
    </location>
</feature>
<name>A0ABW5LS38_9FLAO</name>
<comment type="caution">
    <text evidence="3">The sequence shown here is derived from an EMBL/GenBank/DDBJ whole genome shotgun (WGS) entry which is preliminary data.</text>
</comment>
<gene>
    <name evidence="3" type="ORF">ACFSRZ_09530</name>
</gene>
<feature type="chain" id="PRO_5047463113" evidence="1">
    <location>
        <begin position="23"/>
        <end position="300"/>
    </location>
</feature>
<protein>
    <submittedName>
        <fullName evidence="3">MBL fold metallo-hydrolase</fullName>
    </submittedName>
</protein>
<dbReference type="Pfam" id="PF00753">
    <property type="entry name" value="Lactamase_B"/>
    <property type="match status" value="1"/>
</dbReference>
<dbReference type="RefSeq" id="WP_379666322.1">
    <property type="nucleotide sequence ID" value="NZ_JBHULH010000004.1"/>
</dbReference>
<evidence type="ECO:0000313" key="4">
    <source>
        <dbReference type="Proteomes" id="UP001597508"/>
    </source>
</evidence>
<dbReference type="InterPro" id="IPR050855">
    <property type="entry name" value="NDM-1-like"/>
</dbReference>
<dbReference type="EMBL" id="JBHULH010000004">
    <property type="protein sequence ID" value="MFD2567612.1"/>
    <property type="molecule type" value="Genomic_DNA"/>
</dbReference>
<feature type="signal peptide" evidence="1">
    <location>
        <begin position="1"/>
        <end position="22"/>
    </location>
</feature>
<reference evidence="4" key="1">
    <citation type="journal article" date="2019" name="Int. J. Syst. Evol. Microbiol.">
        <title>The Global Catalogue of Microorganisms (GCM) 10K type strain sequencing project: providing services to taxonomists for standard genome sequencing and annotation.</title>
        <authorList>
            <consortium name="The Broad Institute Genomics Platform"/>
            <consortium name="The Broad Institute Genome Sequencing Center for Infectious Disease"/>
            <person name="Wu L."/>
            <person name="Ma J."/>
        </authorList>
    </citation>
    <scope>NUCLEOTIDE SEQUENCE [LARGE SCALE GENOMIC DNA]</scope>
    <source>
        <strain evidence="4">KCTC 52127</strain>
    </source>
</reference>
<organism evidence="3 4">
    <name type="scientific">Pseudotenacibaculum haliotis</name>
    <dbReference type="NCBI Taxonomy" id="1862138"/>
    <lineage>
        <taxon>Bacteria</taxon>
        <taxon>Pseudomonadati</taxon>
        <taxon>Bacteroidota</taxon>
        <taxon>Flavobacteriia</taxon>
        <taxon>Flavobacteriales</taxon>
        <taxon>Flavobacteriaceae</taxon>
        <taxon>Pseudotenacibaculum</taxon>
    </lineage>
</organism>
<dbReference type="InterPro" id="IPR001279">
    <property type="entry name" value="Metallo-B-lactamas"/>
</dbReference>
<dbReference type="Gene3D" id="3.60.15.10">
    <property type="entry name" value="Ribonuclease Z/Hydroxyacylglutathione hydrolase-like"/>
    <property type="match status" value="1"/>
</dbReference>
<dbReference type="PANTHER" id="PTHR42951:SF22">
    <property type="entry name" value="METALLO BETA-LACTAMASE SUPERFAMILY LIPOPROTEIN"/>
    <property type="match status" value="1"/>
</dbReference>
<evidence type="ECO:0000259" key="2">
    <source>
        <dbReference type="SMART" id="SM00849"/>
    </source>
</evidence>
<sequence>MRKIIMISALLVITFMPSCTNSQVEKEEKKVANGMGFDPSTPQVTKLSEGIYQYFHQFYNSLIIITDKGVIVTDPSGAERAKKMREEIKKLTKKPITHVIYSHDHYDHTRGGKIFKEEGAEFISHEKAVELISRDPYKQAIIPDTTYKNKMTIELAGESTLDLLYYGPNDGDAMTVFHFPKEKILFAVDFHLPRYINEPYRLVAHNYGGILQTMRRIKKELDYEFVVSGHTPTSSPELFDEDLRFVEALYNATLKGLKEGKTTEQLMKEIQLPEFAHWRGYKENLPGHVQRMSYTIWHGN</sequence>
<dbReference type="InterPro" id="IPR036866">
    <property type="entry name" value="RibonucZ/Hydroxyglut_hydro"/>
</dbReference>
<accession>A0ABW5LS38</accession>
<dbReference type="PANTHER" id="PTHR42951">
    <property type="entry name" value="METALLO-BETA-LACTAMASE DOMAIN-CONTAINING"/>
    <property type="match status" value="1"/>
</dbReference>
<evidence type="ECO:0000313" key="3">
    <source>
        <dbReference type="EMBL" id="MFD2567612.1"/>
    </source>
</evidence>
<evidence type="ECO:0000256" key="1">
    <source>
        <dbReference type="SAM" id="SignalP"/>
    </source>
</evidence>
<proteinExistence type="predicted"/>
<dbReference type="SUPFAM" id="SSF56281">
    <property type="entry name" value="Metallo-hydrolase/oxidoreductase"/>
    <property type="match status" value="1"/>
</dbReference>
<dbReference type="SMART" id="SM00849">
    <property type="entry name" value="Lactamase_B"/>
    <property type="match status" value="1"/>
</dbReference>
<dbReference type="Proteomes" id="UP001597508">
    <property type="component" value="Unassembled WGS sequence"/>
</dbReference>
<keyword evidence="4" id="KW-1185">Reference proteome</keyword>